<dbReference type="InterPro" id="IPR036097">
    <property type="entry name" value="HisK_dim/P_sf"/>
</dbReference>
<feature type="transmembrane region" description="Helical" evidence="6">
    <location>
        <begin position="63"/>
        <end position="81"/>
    </location>
</feature>
<evidence type="ECO:0000256" key="2">
    <source>
        <dbReference type="ARBA" id="ARBA00012438"/>
    </source>
</evidence>
<dbReference type="EMBL" id="CP107006">
    <property type="protein sequence ID" value="UYQ94777.1"/>
    <property type="molecule type" value="Genomic_DNA"/>
</dbReference>
<dbReference type="PANTHER" id="PTHR43047">
    <property type="entry name" value="TWO-COMPONENT HISTIDINE PROTEIN KINASE"/>
    <property type="match status" value="1"/>
</dbReference>
<dbReference type="InterPro" id="IPR036890">
    <property type="entry name" value="HATPase_C_sf"/>
</dbReference>
<feature type="coiled-coil region" evidence="5">
    <location>
        <begin position="204"/>
        <end position="252"/>
    </location>
</feature>
<evidence type="ECO:0000313" key="9">
    <source>
        <dbReference type="Proteomes" id="UP001162741"/>
    </source>
</evidence>
<evidence type="ECO:0000256" key="5">
    <source>
        <dbReference type="SAM" id="Coils"/>
    </source>
</evidence>
<organism evidence="8 9">
    <name type="scientific">Chitinophaga horti</name>
    <dbReference type="NCBI Taxonomy" id="2920382"/>
    <lineage>
        <taxon>Bacteria</taxon>
        <taxon>Pseudomonadati</taxon>
        <taxon>Bacteroidota</taxon>
        <taxon>Chitinophagia</taxon>
        <taxon>Chitinophagales</taxon>
        <taxon>Chitinophagaceae</taxon>
        <taxon>Chitinophaga</taxon>
    </lineage>
</organism>
<feature type="transmembrane region" description="Helical" evidence="6">
    <location>
        <begin position="88"/>
        <end position="106"/>
    </location>
</feature>
<reference evidence="8" key="1">
    <citation type="submission" date="2022-10" db="EMBL/GenBank/DDBJ databases">
        <title>Chitinophaga sp. nov., isolated from soil.</title>
        <authorList>
            <person name="Jeon C.O."/>
        </authorList>
    </citation>
    <scope>NUCLEOTIDE SEQUENCE</scope>
    <source>
        <strain evidence="8">R8</strain>
    </source>
</reference>
<dbReference type="Proteomes" id="UP001162741">
    <property type="component" value="Chromosome"/>
</dbReference>
<proteinExistence type="predicted"/>
<dbReference type="SUPFAM" id="SSF47384">
    <property type="entry name" value="Homodimeric domain of signal transducing histidine kinase"/>
    <property type="match status" value="1"/>
</dbReference>
<accession>A0ABY6J878</accession>
<keyword evidence="4 8" id="KW-0418">Kinase</keyword>
<dbReference type="InterPro" id="IPR005467">
    <property type="entry name" value="His_kinase_dom"/>
</dbReference>
<dbReference type="InterPro" id="IPR004358">
    <property type="entry name" value="Sig_transdc_His_kin-like_C"/>
</dbReference>
<evidence type="ECO:0000259" key="7">
    <source>
        <dbReference type="PROSITE" id="PS50109"/>
    </source>
</evidence>
<feature type="transmembrane region" description="Helical" evidence="6">
    <location>
        <begin position="35"/>
        <end position="57"/>
    </location>
</feature>
<dbReference type="InterPro" id="IPR003594">
    <property type="entry name" value="HATPase_dom"/>
</dbReference>
<feature type="transmembrane region" description="Helical" evidence="6">
    <location>
        <begin position="136"/>
        <end position="156"/>
    </location>
</feature>
<dbReference type="PROSITE" id="PS50109">
    <property type="entry name" value="HIS_KIN"/>
    <property type="match status" value="1"/>
</dbReference>
<feature type="transmembrane region" description="Helical" evidence="6">
    <location>
        <begin position="176"/>
        <end position="196"/>
    </location>
</feature>
<evidence type="ECO:0000256" key="6">
    <source>
        <dbReference type="SAM" id="Phobius"/>
    </source>
</evidence>
<evidence type="ECO:0000256" key="3">
    <source>
        <dbReference type="ARBA" id="ARBA00022679"/>
    </source>
</evidence>
<dbReference type="GO" id="GO:0016301">
    <property type="term" value="F:kinase activity"/>
    <property type="evidence" value="ECO:0007669"/>
    <property type="project" value="UniProtKB-KW"/>
</dbReference>
<sequence length="484" mass="54576">MGVDLLQNLKTWRDRIYGLGVLDTYSKEDGRRIRVVNVIAAVTSILVAIYGIVFFLISRNQIILWPAIACTPMFWGILLLNHKRRYDAARFGLLGIFSFIMLYYGSILSKEADVQVLAIFIISITVLMSKPDGDKLPRGSAMVIPFIFLIVVELGYKYNWGFFGLKAPMTAEVLEMYRWLIIPIVVVLNYLVVSLYQKGIEDLLVTLRNRNNTLRKSRDENQKQKKQLQVNSEKLAEEVKARTAELDRANQSKAIFISELSNEISGPLQGILEVTRQLSDPASGGRITPQQLRSIRANSDELQQLIRNVHHLSEMEEGKATQLHLRPFEIKAWLDDAIRYYSQDARRQSVELLKEIDPRFPSAVITDPDVLGDVIHHVLSNAVKFTEAHKSVRIRGFMNAGKLFIQICDQGTGIAMDKIPSLFRPFDQGDREICRKYGGSGFGLAIAKRQIELLGGDLQISSTLGEGTNFLISWPANVPARVGV</sequence>
<evidence type="ECO:0000256" key="4">
    <source>
        <dbReference type="ARBA" id="ARBA00022777"/>
    </source>
</evidence>
<keyword evidence="6" id="KW-0472">Membrane</keyword>
<comment type="catalytic activity">
    <reaction evidence="1">
        <text>ATP + protein L-histidine = ADP + protein N-phospho-L-histidine.</text>
        <dbReference type="EC" id="2.7.13.3"/>
    </reaction>
</comment>
<protein>
    <recommendedName>
        <fullName evidence="2">histidine kinase</fullName>
        <ecNumber evidence="2">2.7.13.3</ecNumber>
    </recommendedName>
</protein>
<feature type="domain" description="Histidine kinase" evidence="7">
    <location>
        <begin position="259"/>
        <end position="478"/>
    </location>
</feature>
<dbReference type="EC" id="2.7.13.3" evidence="2"/>
<dbReference type="Gene3D" id="3.30.565.10">
    <property type="entry name" value="Histidine kinase-like ATPase, C-terminal domain"/>
    <property type="match status" value="1"/>
</dbReference>
<name>A0ABY6J878_9BACT</name>
<dbReference type="RefSeq" id="WP_264282616.1">
    <property type="nucleotide sequence ID" value="NZ_CP107006.1"/>
</dbReference>
<keyword evidence="5" id="KW-0175">Coiled coil</keyword>
<dbReference type="PANTHER" id="PTHR43047:SF72">
    <property type="entry name" value="OSMOSENSING HISTIDINE PROTEIN KINASE SLN1"/>
    <property type="match status" value="1"/>
</dbReference>
<dbReference type="Gene3D" id="1.10.287.130">
    <property type="match status" value="1"/>
</dbReference>
<keyword evidence="6" id="KW-0812">Transmembrane</keyword>
<dbReference type="SMART" id="SM00387">
    <property type="entry name" value="HATPase_c"/>
    <property type="match status" value="1"/>
</dbReference>
<dbReference type="Pfam" id="PF02518">
    <property type="entry name" value="HATPase_c"/>
    <property type="match status" value="1"/>
</dbReference>
<keyword evidence="6" id="KW-1133">Transmembrane helix</keyword>
<evidence type="ECO:0000313" key="8">
    <source>
        <dbReference type="EMBL" id="UYQ94777.1"/>
    </source>
</evidence>
<dbReference type="PRINTS" id="PR00344">
    <property type="entry name" value="BCTRLSENSOR"/>
</dbReference>
<keyword evidence="3" id="KW-0808">Transferase</keyword>
<gene>
    <name evidence="8" type="ORF">MKQ68_06690</name>
</gene>
<keyword evidence="9" id="KW-1185">Reference proteome</keyword>
<dbReference type="SUPFAM" id="SSF55874">
    <property type="entry name" value="ATPase domain of HSP90 chaperone/DNA topoisomerase II/histidine kinase"/>
    <property type="match status" value="1"/>
</dbReference>
<evidence type="ECO:0000256" key="1">
    <source>
        <dbReference type="ARBA" id="ARBA00000085"/>
    </source>
</evidence>